<proteinExistence type="predicted"/>
<dbReference type="Proteomes" id="UP000632849">
    <property type="component" value="Unassembled WGS sequence"/>
</dbReference>
<feature type="region of interest" description="Disordered" evidence="1">
    <location>
        <begin position="1"/>
        <end position="24"/>
    </location>
</feature>
<dbReference type="EMBL" id="BNBE01000004">
    <property type="protein sequence ID" value="GHG27955.1"/>
    <property type="molecule type" value="Genomic_DNA"/>
</dbReference>
<name>A0A919ETI4_STRFL</name>
<reference evidence="2" key="2">
    <citation type="submission" date="2020-09" db="EMBL/GenBank/DDBJ databases">
        <authorList>
            <person name="Sun Q."/>
            <person name="Ohkuma M."/>
        </authorList>
    </citation>
    <scope>NUCLEOTIDE SEQUENCE</scope>
    <source>
        <strain evidence="2">JCM 4122</strain>
    </source>
</reference>
<keyword evidence="3" id="KW-1185">Reference proteome</keyword>
<comment type="caution">
    <text evidence="2">The sequence shown here is derived from an EMBL/GenBank/DDBJ whole genome shotgun (WGS) entry which is preliminary data.</text>
</comment>
<dbReference type="AlphaFoldDB" id="A0A919ETI4"/>
<evidence type="ECO:0000313" key="2">
    <source>
        <dbReference type="EMBL" id="GHG27955.1"/>
    </source>
</evidence>
<sequence>MTDDPHDAWTRIPSSSGPGTAPDRAREFVRDLCAHARSYPGAERAEADFEREE</sequence>
<protein>
    <submittedName>
        <fullName evidence="2">Uncharacterized protein</fullName>
    </submittedName>
</protein>
<organism evidence="2 3">
    <name type="scientific">Streptomyces filamentosus</name>
    <name type="common">Streptomyces roseosporus</name>
    <dbReference type="NCBI Taxonomy" id="67294"/>
    <lineage>
        <taxon>Bacteria</taxon>
        <taxon>Bacillati</taxon>
        <taxon>Actinomycetota</taxon>
        <taxon>Actinomycetes</taxon>
        <taxon>Kitasatosporales</taxon>
        <taxon>Streptomycetaceae</taxon>
        <taxon>Streptomyces</taxon>
    </lineage>
</organism>
<accession>A0A919ETI4</accession>
<gene>
    <name evidence="2" type="ORF">GCM10017667_76180</name>
</gene>
<evidence type="ECO:0000256" key="1">
    <source>
        <dbReference type="SAM" id="MobiDB-lite"/>
    </source>
</evidence>
<reference evidence="2" key="1">
    <citation type="journal article" date="2014" name="Int. J. Syst. Evol. Microbiol.">
        <title>Complete genome sequence of Corynebacterium casei LMG S-19264T (=DSM 44701T), isolated from a smear-ripened cheese.</title>
        <authorList>
            <consortium name="US DOE Joint Genome Institute (JGI-PGF)"/>
            <person name="Walter F."/>
            <person name="Albersmeier A."/>
            <person name="Kalinowski J."/>
            <person name="Ruckert C."/>
        </authorList>
    </citation>
    <scope>NUCLEOTIDE SEQUENCE</scope>
    <source>
        <strain evidence="2">JCM 4122</strain>
    </source>
</reference>
<evidence type="ECO:0000313" key="3">
    <source>
        <dbReference type="Proteomes" id="UP000632849"/>
    </source>
</evidence>
<dbReference type="RefSeq" id="WP_190044736.1">
    <property type="nucleotide sequence ID" value="NZ_BNBE01000004.1"/>
</dbReference>